<proteinExistence type="predicted"/>
<name>A0A8X6VRW1_TRICX</name>
<protein>
    <submittedName>
        <fullName evidence="2">Uncharacterized protein</fullName>
    </submittedName>
</protein>
<feature type="compositionally biased region" description="Polar residues" evidence="1">
    <location>
        <begin position="11"/>
        <end position="22"/>
    </location>
</feature>
<reference evidence="2" key="1">
    <citation type="submission" date="2020-08" db="EMBL/GenBank/DDBJ databases">
        <title>Multicomponent nature underlies the extraordinary mechanical properties of spider dragline silk.</title>
        <authorList>
            <person name="Kono N."/>
            <person name="Nakamura H."/>
            <person name="Mori M."/>
            <person name="Yoshida Y."/>
            <person name="Ohtoshi R."/>
            <person name="Malay A.D."/>
            <person name="Moran D.A.P."/>
            <person name="Tomita M."/>
            <person name="Numata K."/>
            <person name="Arakawa K."/>
        </authorList>
    </citation>
    <scope>NUCLEOTIDE SEQUENCE</scope>
</reference>
<organism evidence="2 3">
    <name type="scientific">Trichonephila clavipes</name>
    <name type="common">Golden silk orbweaver</name>
    <name type="synonym">Nephila clavipes</name>
    <dbReference type="NCBI Taxonomy" id="2585209"/>
    <lineage>
        <taxon>Eukaryota</taxon>
        <taxon>Metazoa</taxon>
        <taxon>Ecdysozoa</taxon>
        <taxon>Arthropoda</taxon>
        <taxon>Chelicerata</taxon>
        <taxon>Arachnida</taxon>
        <taxon>Araneae</taxon>
        <taxon>Araneomorphae</taxon>
        <taxon>Entelegynae</taxon>
        <taxon>Araneoidea</taxon>
        <taxon>Nephilidae</taxon>
        <taxon>Trichonephila</taxon>
    </lineage>
</organism>
<feature type="compositionally biased region" description="Polar residues" evidence="1">
    <location>
        <begin position="41"/>
        <end position="52"/>
    </location>
</feature>
<dbReference type="Proteomes" id="UP000887159">
    <property type="component" value="Unassembled WGS sequence"/>
</dbReference>
<dbReference type="EMBL" id="BMAU01021353">
    <property type="protein sequence ID" value="GFY19749.1"/>
    <property type="molecule type" value="Genomic_DNA"/>
</dbReference>
<feature type="region of interest" description="Disordered" evidence="1">
    <location>
        <begin position="1"/>
        <end position="55"/>
    </location>
</feature>
<evidence type="ECO:0000256" key="1">
    <source>
        <dbReference type="SAM" id="MobiDB-lite"/>
    </source>
</evidence>
<gene>
    <name evidence="2" type="ORF">TNCV_4649211</name>
</gene>
<dbReference type="AlphaFoldDB" id="A0A8X6VRW1"/>
<comment type="caution">
    <text evidence="2">The sequence shown here is derived from an EMBL/GenBank/DDBJ whole genome shotgun (WGS) entry which is preliminary data.</text>
</comment>
<evidence type="ECO:0000313" key="3">
    <source>
        <dbReference type="Proteomes" id="UP000887159"/>
    </source>
</evidence>
<keyword evidence="3" id="KW-1185">Reference proteome</keyword>
<accession>A0A8X6VRW1</accession>
<evidence type="ECO:0000313" key="2">
    <source>
        <dbReference type="EMBL" id="GFY19749.1"/>
    </source>
</evidence>
<sequence length="77" mass="8394">MEPSSPKDGLEQQTNPSGNTPSRPVRPLNFEPRSIDEDGTRASTHHSSNYSNMGLRATVDLTCISSFLSNVFSRAKA</sequence>